<keyword evidence="2" id="KW-1133">Transmembrane helix</keyword>
<organism evidence="4 5">
    <name type="scientific">Lentibacillus cibarius</name>
    <dbReference type="NCBI Taxonomy" id="2583219"/>
    <lineage>
        <taxon>Bacteria</taxon>
        <taxon>Bacillati</taxon>
        <taxon>Bacillota</taxon>
        <taxon>Bacilli</taxon>
        <taxon>Bacillales</taxon>
        <taxon>Bacillaceae</taxon>
        <taxon>Lentibacillus</taxon>
    </lineage>
</organism>
<gene>
    <name evidence="4" type="ORF">FFL34_02115</name>
</gene>
<proteinExistence type="predicted"/>
<reference evidence="4 5" key="1">
    <citation type="submission" date="2019-05" db="EMBL/GenBank/DDBJ databases">
        <title>Genomic analysis of Lentibacillus sp. NKC220-2.</title>
        <authorList>
            <person name="Oh Y.J."/>
        </authorList>
    </citation>
    <scope>NUCLEOTIDE SEQUENCE [LARGE SCALE GENOMIC DNA]</scope>
    <source>
        <strain evidence="4 5">NKC220-2</strain>
    </source>
</reference>
<feature type="region of interest" description="Disordered" evidence="1">
    <location>
        <begin position="48"/>
        <end position="122"/>
    </location>
</feature>
<evidence type="ECO:0000313" key="4">
    <source>
        <dbReference type="EMBL" id="TMN21034.1"/>
    </source>
</evidence>
<name>A0A5S3QGJ3_9BACI</name>
<feature type="transmembrane region" description="Helical" evidence="2">
    <location>
        <begin position="21"/>
        <end position="43"/>
    </location>
</feature>
<dbReference type="InterPro" id="IPR009988">
    <property type="entry name" value="DUF1510"/>
</dbReference>
<protein>
    <submittedName>
        <fullName evidence="4">DUF1510 family protein</fullName>
    </submittedName>
</protein>
<dbReference type="EMBL" id="VCIA01000001">
    <property type="protein sequence ID" value="TMN21034.1"/>
    <property type="molecule type" value="Genomic_DNA"/>
</dbReference>
<dbReference type="Pfam" id="PF07423">
    <property type="entry name" value="DUF1510"/>
    <property type="match status" value="1"/>
</dbReference>
<dbReference type="Proteomes" id="UP000306980">
    <property type="component" value="Unassembled WGS sequence"/>
</dbReference>
<keyword evidence="2" id="KW-0812">Transmembrane</keyword>
<evidence type="ECO:0000256" key="2">
    <source>
        <dbReference type="SAM" id="Phobius"/>
    </source>
</evidence>
<dbReference type="RefSeq" id="WP_138600908.1">
    <property type="nucleotide sequence ID" value="NZ_VCIA01000001.1"/>
</dbReference>
<dbReference type="OrthoDB" id="2168558at2"/>
<sequence length="226" mass="25683">MSDHNELSRVNKYEKRRKNTKSLSVFIVLGSILVIALVLLFIFGGDDQTDSASNDQKETEQDPQASSKENESDNSSSDDVDKPGNKGAEHESAQDNGEDNSEDTGSSERIATEKVEPSDDNVIEAYKGDWKPVDTEQSEPHTINFDEGSQDREEMRQAVTTATHLNEDKFVMWWIARNGEQKAIATVSSEDESDIYRVYLSWVSNQGWKPTKVERLKENDQKWRFE</sequence>
<accession>A0A5S3QGJ3</accession>
<keyword evidence="2" id="KW-0472">Membrane</keyword>
<feature type="compositionally biased region" description="Basic and acidic residues" evidence="1">
    <location>
        <begin position="79"/>
        <end position="93"/>
    </location>
</feature>
<evidence type="ECO:0000313" key="5">
    <source>
        <dbReference type="Proteomes" id="UP000306980"/>
    </source>
</evidence>
<feature type="domain" description="DUF1510" evidence="3">
    <location>
        <begin position="126"/>
        <end position="216"/>
    </location>
</feature>
<evidence type="ECO:0000259" key="3">
    <source>
        <dbReference type="Pfam" id="PF07423"/>
    </source>
</evidence>
<dbReference type="AlphaFoldDB" id="A0A5S3QGJ3"/>
<evidence type="ECO:0000256" key="1">
    <source>
        <dbReference type="SAM" id="MobiDB-lite"/>
    </source>
</evidence>
<comment type="caution">
    <text evidence="4">The sequence shown here is derived from an EMBL/GenBank/DDBJ whole genome shotgun (WGS) entry which is preliminary data.</text>
</comment>